<comment type="subcellular location">
    <subcellularLocation>
        <location evidence="1">Cell membrane</location>
        <topology evidence="1">Multi-pass membrane protein</topology>
    </subcellularLocation>
</comment>
<evidence type="ECO:0000256" key="1">
    <source>
        <dbReference type="ARBA" id="ARBA00004651"/>
    </source>
</evidence>
<reference evidence="9 10" key="1">
    <citation type="submission" date="2022-10" db="EMBL/GenBank/DDBJ databases">
        <title>Defluviimonas sp. nov., isolated from ocean surface sediments.</title>
        <authorList>
            <person name="He W."/>
            <person name="Wang L."/>
            <person name="Zhang D.-F."/>
        </authorList>
    </citation>
    <scope>NUCLEOTIDE SEQUENCE [LARGE SCALE GENOMIC DNA]</scope>
    <source>
        <strain evidence="9 10">WL0050</strain>
    </source>
</reference>
<keyword evidence="5 6" id="KW-0472">Membrane</keyword>
<feature type="transmembrane region" description="Helical" evidence="6">
    <location>
        <begin position="117"/>
        <end position="136"/>
    </location>
</feature>
<evidence type="ECO:0000256" key="3">
    <source>
        <dbReference type="ARBA" id="ARBA00022692"/>
    </source>
</evidence>
<dbReference type="PANTHER" id="PTHR35007:SF1">
    <property type="entry name" value="PILUS ASSEMBLY PROTEIN"/>
    <property type="match status" value="1"/>
</dbReference>
<dbReference type="Pfam" id="PF19360">
    <property type="entry name" value="TadB_TadC_N"/>
    <property type="match status" value="1"/>
</dbReference>
<keyword evidence="4 6" id="KW-1133">Transmembrane helix</keyword>
<evidence type="ECO:0000259" key="7">
    <source>
        <dbReference type="Pfam" id="PF00482"/>
    </source>
</evidence>
<organism evidence="9 10">
    <name type="scientific">Albidovulum litorale</name>
    <dbReference type="NCBI Taxonomy" id="2984134"/>
    <lineage>
        <taxon>Bacteria</taxon>
        <taxon>Pseudomonadati</taxon>
        <taxon>Pseudomonadota</taxon>
        <taxon>Alphaproteobacteria</taxon>
        <taxon>Rhodobacterales</taxon>
        <taxon>Paracoccaceae</taxon>
        <taxon>Albidovulum</taxon>
    </lineage>
</organism>
<dbReference type="InterPro" id="IPR045824">
    <property type="entry name" value="T2SS_TadB-like_N"/>
</dbReference>
<comment type="caution">
    <text evidence="9">The sequence shown here is derived from an EMBL/GenBank/DDBJ whole genome shotgun (WGS) entry which is preliminary data.</text>
</comment>
<evidence type="ECO:0000256" key="6">
    <source>
        <dbReference type="SAM" id="Phobius"/>
    </source>
</evidence>
<evidence type="ECO:0000256" key="4">
    <source>
        <dbReference type="ARBA" id="ARBA00022989"/>
    </source>
</evidence>
<dbReference type="InterPro" id="IPR018076">
    <property type="entry name" value="T2SS_GspF_dom"/>
</dbReference>
<sequence length="322" mass="35627">MIQTANFELTSLAYVGVFVGVLLAFSGIYQILTRKETLSETRNRRMKMIAAGATTEEMLRLLKPNTDDWSLKHVPLIGTLPSDIRRAGLTTTPSLFLTVMIGSFAVITLAASTMVAAPVAAAFGLFTSVVVPVMWLRIKRKKRMDQLVRQLPEALDLMSRGLRVGHPLNTTIASVASDMRDPIATEFGIMVDQISFGDDLVDAMLEFAERTELEDTRYLAVSVAIQHGTGGNLADVLATLSKVIRDRMSMRKRIQAISAEGRLTSYFLNSLPFVIFGAMTASSPDYYLGVSEHPMFRTIAILVVVLIVANFFVMRRLVNFRI</sequence>
<keyword evidence="2" id="KW-1003">Cell membrane</keyword>
<keyword evidence="3 6" id="KW-0812">Transmembrane</keyword>
<dbReference type="Proteomes" id="UP001652564">
    <property type="component" value="Unassembled WGS sequence"/>
</dbReference>
<dbReference type="Gene3D" id="1.20.81.30">
    <property type="entry name" value="Type II secretion system (T2SS), domain F"/>
    <property type="match status" value="1"/>
</dbReference>
<protein>
    <submittedName>
        <fullName evidence="9">Type II secretion system F family protein</fullName>
    </submittedName>
</protein>
<evidence type="ECO:0000256" key="2">
    <source>
        <dbReference type="ARBA" id="ARBA00022475"/>
    </source>
</evidence>
<evidence type="ECO:0000256" key="5">
    <source>
        <dbReference type="ARBA" id="ARBA00023136"/>
    </source>
</evidence>
<feature type="transmembrane region" description="Helical" evidence="6">
    <location>
        <begin position="263"/>
        <end position="283"/>
    </location>
</feature>
<feature type="domain" description="Type II secretion system protein TadB-like N-terminal" evidence="8">
    <location>
        <begin position="8"/>
        <end position="143"/>
    </location>
</feature>
<proteinExistence type="predicted"/>
<dbReference type="Pfam" id="PF00482">
    <property type="entry name" value="T2SSF"/>
    <property type="match status" value="1"/>
</dbReference>
<gene>
    <name evidence="9" type="ORF">OEZ71_01055</name>
</gene>
<feature type="transmembrane region" description="Helical" evidence="6">
    <location>
        <begin position="295"/>
        <end position="313"/>
    </location>
</feature>
<dbReference type="InterPro" id="IPR042094">
    <property type="entry name" value="T2SS_GspF_sf"/>
</dbReference>
<evidence type="ECO:0000259" key="8">
    <source>
        <dbReference type="Pfam" id="PF19360"/>
    </source>
</evidence>
<evidence type="ECO:0000313" key="10">
    <source>
        <dbReference type="Proteomes" id="UP001652564"/>
    </source>
</evidence>
<feature type="domain" description="Type II secretion system protein GspF" evidence="7">
    <location>
        <begin position="155"/>
        <end position="279"/>
    </location>
</feature>
<feature type="transmembrane region" description="Helical" evidence="6">
    <location>
        <begin position="12"/>
        <end position="32"/>
    </location>
</feature>
<keyword evidence="10" id="KW-1185">Reference proteome</keyword>
<dbReference type="RefSeq" id="WP_263738078.1">
    <property type="nucleotide sequence ID" value="NZ_JAOWKZ010000001.1"/>
</dbReference>
<accession>A0ABT2ZIC5</accession>
<feature type="transmembrane region" description="Helical" evidence="6">
    <location>
        <begin position="94"/>
        <end position="111"/>
    </location>
</feature>
<dbReference type="PANTHER" id="PTHR35007">
    <property type="entry name" value="INTEGRAL MEMBRANE PROTEIN-RELATED"/>
    <property type="match status" value="1"/>
</dbReference>
<evidence type="ECO:0000313" key="9">
    <source>
        <dbReference type="EMBL" id="MCV2870878.1"/>
    </source>
</evidence>
<name>A0ABT2ZIC5_9RHOB</name>
<dbReference type="EMBL" id="JAOWKZ010000001">
    <property type="protein sequence ID" value="MCV2870878.1"/>
    <property type="molecule type" value="Genomic_DNA"/>
</dbReference>